<dbReference type="AlphaFoldDB" id="A0A812J0I7"/>
<name>A0A812J0I7_9DINO</name>
<evidence type="ECO:0000259" key="1">
    <source>
        <dbReference type="PROSITE" id="PS50191"/>
    </source>
</evidence>
<comment type="caution">
    <text evidence="2">The sequence shown here is derived from an EMBL/GenBank/DDBJ whole genome shotgun (WGS) entry which is preliminary data.</text>
</comment>
<reference evidence="2" key="1">
    <citation type="submission" date="2021-02" db="EMBL/GenBank/DDBJ databases">
        <authorList>
            <person name="Dougan E. K."/>
            <person name="Rhodes N."/>
            <person name="Thang M."/>
            <person name="Chan C."/>
        </authorList>
    </citation>
    <scope>NUCLEOTIDE SEQUENCE</scope>
</reference>
<sequence length="305" mass="34783">MYSLTFHPIDEDLTALIQVAIRDASQHVEVAEKLQQLRVLCGDLPGSGWVQPQDPRVLLRFLIARKCDVERALDMLHSVLEWRQENATSMLSSWGKSDQGKHEKFDLYWKPLGYAGLDHEGDPVFYERVGQNDLQGLLNCNQEFIREHSIYNAECVFASLELARRKNLKKGSSRGFQLTVVVDLDGLDLSFMDRHALAMLQMVGRVESDNYPEGLKRVIIIRPPWIFPLIWRVCRPFLDQGTIDKIEVVHEGETTETLLRHIPAKHVPKALGGEWFDGDDDYCARFIAPGGTIPQEIIDMTFPDA</sequence>
<gene>
    <name evidence="2" type="primary">SFH2</name>
    <name evidence="2" type="ORF">SNAT2548_LOCUS5403</name>
</gene>
<dbReference type="CDD" id="cd00170">
    <property type="entry name" value="SEC14"/>
    <property type="match status" value="1"/>
</dbReference>
<evidence type="ECO:0000313" key="2">
    <source>
        <dbReference type="EMBL" id="CAE7195530.1"/>
    </source>
</evidence>
<dbReference type="SUPFAM" id="SSF52087">
    <property type="entry name" value="CRAL/TRIO domain"/>
    <property type="match status" value="1"/>
</dbReference>
<dbReference type="PANTHER" id="PTHR23324">
    <property type="entry name" value="SEC14 RELATED PROTEIN"/>
    <property type="match status" value="1"/>
</dbReference>
<organism evidence="2 3">
    <name type="scientific">Symbiodinium natans</name>
    <dbReference type="NCBI Taxonomy" id="878477"/>
    <lineage>
        <taxon>Eukaryota</taxon>
        <taxon>Sar</taxon>
        <taxon>Alveolata</taxon>
        <taxon>Dinophyceae</taxon>
        <taxon>Suessiales</taxon>
        <taxon>Symbiodiniaceae</taxon>
        <taxon>Symbiodinium</taxon>
    </lineage>
</organism>
<protein>
    <submittedName>
        <fullName evidence="2">SFH2 protein</fullName>
    </submittedName>
</protein>
<dbReference type="SMART" id="SM00516">
    <property type="entry name" value="SEC14"/>
    <property type="match status" value="1"/>
</dbReference>
<proteinExistence type="predicted"/>
<dbReference type="OrthoDB" id="1434354at2759"/>
<feature type="domain" description="CRAL-TRIO" evidence="1">
    <location>
        <begin position="102"/>
        <end position="274"/>
    </location>
</feature>
<dbReference type="SUPFAM" id="SSF46938">
    <property type="entry name" value="CRAL/TRIO N-terminal domain"/>
    <property type="match status" value="1"/>
</dbReference>
<dbReference type="PROSITE" id="PS50191">
    <property type="entry name" value="CRAL_TRIO"/>
    <property type="match status" value="1"/>
</dbReference>
<dbReference type="Proteomes" id="UP000604046">
    <property type="component" value="Unassembled WGS sequence"/>
</dbReference>
<dbReference type="EMBL" id="CAJNDS010000347">
    <property type="protein sequence ID" value="CAE7195530.1"/>
    <property type="molecule type" value="Genomic_DNA"/>
</dbReference>
<dbReference type="Gene3D" id="3.40.525.10">
    <property type="entry name" value="CRAL-TRIO lipid binding domain"/>
    <property type="match status" value="1"/>
</dbReference>
<dbReference type="InterPro" id="IPR036273">
    <property type="entry name" value="CRAL/TRIO_N_dom_sf"/>
</dbReference>
<dbReference type="Pfam" id="PF00650">
    <property type="entry name" value="CRAL_TRIO"/>
    <property type="match status" value="1"/>
</dbReference>
<keyword evidence="3" id="KW-1185">Reference proteome</keyword>
<accession>A0A812J0I7</accession>
<dbReference type="InterPro" id="IPR001251">
    <property type="entry name" value="CRAL-TRIO_dom"/>
</dbReference>
<dbReference type="InterPro" id="IPR036865">
    <property type="entry name" value="CRAL-TRIO_dom_sf"/>
</dbReference>
<dbReference type="InterPro" id="IPR051064">
    <property type="entry name" value="SEC14/CRAL-TRIO_domain"/>
</dbReference>
<dbReference type="PANTHER" id="PTHR23324:SF83">
    <property type="entry name" value="SEC14-LIKE PROTEIN 2"/>
    <property type="match status" value="1"/>
</dbReference>
<evidence type="ECO:0000313" key="3">
    <source>
        <dbReference type="Proteomes" id="UP000604046"/>
    </source>
</evidence>
<dbReference type="GO" id="GO:0005737">
    <property type="term" value="C:cytoplasm"/>
    <property type="evidence" value="ECO:0007669"/>
    <property type="project" value="TreeGrafter"/>
</dbReference>